<protein>
    <recommendedName>
        <fullName evidence="4">Cell envelope integrity protein TolA</fullName>
    </recommendedName>
</protein>
<dbReference type="Gene3D" id="3.30.1150.10">
    <property type="match status" value="1"/>
</dbReference>
<evidence type="ECO:0000313" key="2">
    <source>
        <dbReference type="EMBL" id="GLK78838.1"/>
    </source>
</evidence>
<proteinExistence type="predicted"/>
<comment type="caution">
    <text evidence="2">The sequence shown here is derived from an EMBL/GenBank/DDBJ whole genome shotgun (WGS) entry which is preliminary data.</text>
</comment>
<evidence type="ECO:0000256" key="1">
    <source>
        <dbReference type="SAM" id="MobiDB-lite"/>
    </source>
</evidence>
<reference evidence="2" key="1">
    <citation type="journal article" date="2014" name="Int. J. Syst. Evol. Microbiol.">
        <title>Complete genome sequence of Corynebacterium casei LMG S-19264T (=DSM 44701T), isolated from a smear-ripened cheese.</title>
        <authorList>
            <consortium name="US DOE Joint Genome Institute (JGI-PGF)"/>
            <person name="Walter F."/>
            <person name="Albersmeier A."/>
            <person name="Kalinowski J."/>
            <person name="Ruckert C."/>
        </authorList>
    </citation>
    <scope>NUCLEOTIDE SEQUENCE</scope>
    <source>
        <strain evidence="2">VKM B-2748</strain>
    </source>
</reference>
<dbReference type="SUPFAM" id="SSF74653">
    <property type="entry name" value="TolA/TonB C-terminal domain"/>
    <property type="match status" value="1"/>
</dbReference>
<feature type="region of interest" description="Disordered" evidence="1">
    <location>
        <begin position="138"/>
        <end position="332"/>
    </location>
</feature>
<evidence type="ECO:0000313" key="3">
    <source>
        <dbReference type="Proteomes" id="UP001143309"/>
    </source>
</evidence>
<organism evidence="2 3">
    <name type="scientific">Methylopila turkensis</name>
    <dbReference type="NCBI Taxonomy" id="1437816"/>
    <lineage>
        <taxon>Bacteria</taxon>
        <taxon>Pseudomonadati</taxon>
        <taxon>Pseudomonadota</taxon>
        <taxon>Alphaproteobacteria</taxon>
        <taxon>Hyphomicrobiales</taxon>
        <taxon>Methylopilaceae</taxon>
        <taxon>Methylopila</taxon>
    </lineage>
</organism>
<dbReference type="InterPro" id="IPR014161">
    <property type="entry name" value="Tol-Pal_TolA"/>
</dbReference>
<feature type="compositionally biased region" description="Basic and acidic residues" evidence="1">
    <location>
        <begin position="176"/>
        <end position="277"/>
    </location>
</feature>
<sequence length="434" mass="44954">MRPGLVTSAAAHVLILAWGVVNLGTAKPFEVSPTESLPIEILTPQEFEAMTKGSKTSKTVDTPKIKADKVAEADPEPVDDALPEAKEDVAAPPPPPAPNLAKAEAEAKAAAEKAEKAEAAKAAKVEAEKAEKAEAAKVAKAAAEQKAAADKAAKAEAAKAAAEKAEKVAQAQAAEAELRAKAAAEEKAAQDKAAAEKAAADKAEAEKAAKLAAEKAAQEKAEKLAKAEADKAAKLAAEKAAKEKAEKLAKAEAEKAAKAEAERKAAEAKAEERKFDPNKIASLLKNSQSTSNAPSKSALEDKRAPGRTQTAARETAPETTAGTSRGTATKLSLSQRNGIDNAVREQVMQCWNPPFGAANGDSLAVRVTFTLNADGTLSDGPTVVNNSSNPAFRAAAGAATRAVQRCAPLKLPADAYDYWRQVTINFDPKEMMGG</sequence>
<dbReference type="Proteomes" id="UP001143309">
    <property type="component" value="Unassembled WGS sequence"/>
</dbReference>
<feature type="compositionally biased region" description="Polar residues" evidence="1">
    <location>
        <begin position="284"/>
        <end position="295"/>
    </location>
</feature>
<feature type="compositionally biased region" description="Basic and acidic residues" evidence="1">
    <location>
        <begin position="147"/>
        <end position="167"/>
    </location>
</feature>
<reference evidence="2" key="2">
    <citation type="submission" date="2023-01" db="EMBL/GenBank/DDBJ databases">
        <authorList>
            <person name="Sun Q."/>
            <person name="Evtushenko L."/>
        </authorList>
    </citation>
    <scope>NUCLEOTIDE SEQUENCE</scope>
    <source>
        <strain evidence="2">VKM B-2748</strain>
    </source>
</reference>
<dbReference type="GO" id="GO:0016020">
    <property type="term" value="C:membrane"/>
    <property type="evidence" value="ECO:0007669"/>
    <property type="project" value="InterPro"/>
</dbReference>
<evidence type="ECO:0008006" key="4">
    <source>
        <dbReference type="Google" id="ProtNLM"/>
    </source>
</evidence>
<feature type="compositionally biased region" description="Low complexity" evidence="1">
    <location>
        <begin position="307"/>
        <end position="323"/>
    </location>
</feature>
<name>A0A9W6N5X6_9HYPH</name>
<dbReference type="GO" id="GO:0019534">
    <property type="term" value="F:toxin transmembrane transporter activity"/>
    <property type="evidence" value="ECO:0007669"/>
    <property type="project" value="InterPro"/>
</dbReference>
<feature type="region of interest" description="Disordered" evidence="1">
    <location>
        <begin position="50"/>
        <end position="79"/>
    </location>
</feature>
<dbReference type="EMBL" id="BSFL01000001">
    <property type="protein sequence ID" value="GLK78838.1"/>
    <property type="molecule type" value="Genomic_DNA"/>
</dbReference>
<keyword evidence="3" id="KW-1185">Reference proteome</keyword>
<dbReference type="NCBIfam" id="TIGR02794">
    <property type="entry name" value="tolA_full"/>
    <property type="match status" value="1"/>
</dbReference>
<dbReference type="GO" id="GO:0043213">
    <property type="term" value="P:bacteriocin transport"/>
    <property type="evidence" value="ECO:0007669"/>
    <property type="project" value="InterPro"/>
</dbReference>
<dbReference type="RefSeq" id="WP_271199340.1">
    <property type="nucleotide sequence ID" value="NZ_BSFL01000001.1"/>
</dbReference>
<gene>
    <name evidence="2" type="ORF">GCM10008174_05790</name>
</gene>
<accession>A0A9W6N5X6</accession>
<dbReference type="AlphaFoldDB" id="A0A9W6N5X6"/>
<feature type="compositionally biased region" description="Basic and acidic residues" evidence="1">
    <location>
        <begin position="61"/>
        <end position="72"/>
    </location>
</feature>